<sequence length="261" mass="28694">MNQTYKNDPFFQFPLTSKITTMGEVQLPMFFLDASNLIAVFRADAEGVDKLLQGTGLSSALSLAGKPLVFISLYEYRESTVGPYNEVGIALPVIPDGMKRPNSELRDLLSGTDESVIGWHIINLPVNTKEADAAGKEIWGYPKFVAEIPFRLNNRDFLCEVKDPKGGNIMSLGGKLNLGVKSVALSGVTYSHLNNQLLRSSVNARGNYKAYFAHQLKLTIGVSQHIMAKNLRRLGLENSRPVMALACQNFQSRLSDVAVIS</sequence>
<dbReference type="InterPro" id="IPR023375">
    <property type="entry name" value="ADC_dom_sf"/>
</dbReference>
<dbReference type="Pfam" id="PF06314">
    <property type="entry name" value="ADC"/>
    <property type="match status" value="1"/>
</dbReference>
<protein>
    <submittedName>
        <fullName evidence="1">Acetoacetate decarboxylase family protein</fullName>
    </submittedName>
</protein>
<dbReference type="EMBL" id="CP101527">
    <property type="protein sequence ID" value="UZW75939.1"/>
    <property type="molecule type" value="Genomic_DNA"/>
</dbReference>
<accession>A0A9E8HK74</accession>
<evidence type="ECO:0000313" key="2">
    <source>
        <dbReference type="Proteomes" id="UP001164472"/>
    </source>
</evidence>
<dbReference type="InterPro" id="IPR010451">
    <property type="entry name" value="Acetoacetate_decarboxylase"/>
</dbReference>
<dbReference type="GO" id="GO:0016829">
    <property type="term" value="F:lyase activity"/>
    <property type="evidence" value="ECO:0007669"/>
    <property type="project" value="InterPro"/>
</dbReference>
<reference evidence="1" key="1">
    <citation type="submission" date="2022-07" db="EMBL/GenBank/DDBJ databases">
        <title>Alkalimarinus sp. nov., isolated from gut of a Alitta virens.</title>
        <authorList>
            <person name="Yang A.I."/>
            <person name="Shin N.-R."/>
        </authorList>
    </citation>
    <scope>NUCLEOTIDE SEQUENCE</scope>
    <source>
        <strain evidence="1">FA028</strain>
    </source>
</reference>
<name>A0A9E8HK74_9ALTE</name>
<gene>
    <name evidence="1" type="ORF">NNL22_04990</name>
</gene>
<dbReference type="AlphaFoldDB" id="A0A9E8HK74"/>
<dbReference type="KEGG" id="asem:NNL22_04990"/>
<dbReference type="Gene3D" id="2.40.400.10">
    <property type="entry name" value="Acetoacetate decarboxylase-like"/>
    <property type="match status" value="1"/>
</dbReference>
<keyword evidence="2" id="KW-1185">Reference proteome</keyword>
<proteinExistence type="predicted"/>
<dbReference type="SUPFAM" id="SSF160104">
    <property type="entry name" value="Acetoacetate decarboxylase-like"/>
    <property type="match status" value="1"/>
</dbReference>
<dbReference type="RefSeq" id="WP_251811688.1">
    <property type="nucleotide sequence ID" value="NZ_CP101527.1"/>
</dbReference>
<dbReference type="Proteomes" id="UP001164472">
    <property type="component" value="Chromosome"/>
</dbReference>
<evidence type="ECO:0000313" key="1">
    <source>
        <dbReference type="EMBL" id="UZW75939.1"/>
    </source>
</evidence>
<organism evidence="1 2">
    <name type="scientific">Alkalimarinus sediminis</name>
    <dbReference type="NCBI Taxonomy" id="1632866"/>
    <lineage>
        <taxon>Bacteria</taxon>
        <taxon>Pseudomonadati</taxon>
        <taxon>Pseudomonadota</taxon>
        <taxon>Gammaproteobacteria</taxon>
        <taxon>Alteromonadales</taxon>
        <taxon>Alteromonadaceae</taxon>
        <taxon>Alkalimarinus</taxon>
    </lineage>
</organism>